<dbReference type="InterPro" id="IPR013785">
    <property type="entry name" value="Aldolase_TIM"/>
</dbReference>
<comment type="cofactor">
    <cofactor evidence="11">
        <name>Mg(2+)</name>
        <dbReference type="ChEBI" id="CHEBI:18420"/>
    </cofactor>
</comment>
<dbReference type="EC" id="5.3.3.2" evidence="11"/>
<keyword evidence="4 11" id="KW-0288">FMN</keyword>
<dbReference type="PIRSF" id="PIRSF003314">
    <property type="entry name" value="IPP_isomerase"/>
    <property type="match status" value="1"/>
</dbReference>
<evidence type="ECO:0000256" key="8">
    <source>
        <dbReference type="ARBA" id="ARBA00023229"/>
    </source>
</evidence>
<evidence type="ECO:0000313" key="14">
    <source>
        <dbReference type="Proteomes" id="UP000050501"/>
    </source>
</evidence>
<comment type="function">
    <text evidence="11">Involved in the biosynthesis of isoprenoids. Catalyzes the 1,3-allylic rearrangement of the homoallylic substrate isopentenyl (IPP) to its allylic isomer, dimethylallyl diphosphate (DMAPP).</text>
</comment>
<dbReference type="GO" id="GO:0008299">
    <property type="term" value="P:isoprenoid biosynthetic process"/>
    <property type="evidence" value="ECO:0007669"/>
    <property type="project" value="UniProtKB-UniRule"/>
</dbReference>
<evidence type="ECO:0000256" key="9">
    <source>
        <dbReference type="ARBA" id="ARBA00023235"/>
    </source>
</evidence>
<evidence type="ECO:0000259" key="12">
    <source>
        <dbReference type="Pfam" id="PF01070"/>
    </source>
</evidence>
<comment type="cofactor">
    <cofactor evidence="11">
        <name>NADPH</name>
        <dbReference type="ChEBI" id="CHEBI:57783"/>
    </cofactor>
</comment>
<dbReference type="GO" id="GO:0010181">
    <property type="term" value="F:FMN binding"/>
    <property type="evidence" value="ECO:0007669"/>
    <property type="project" value="UniProtKB-UniRule"/>
</dbReference>
<dbReference type="HAMAP" id="MF_00354">
    <property type="entry name" value="Idi_2"/>
    <property type="match status" value="1"/>
</dbReference>
<feature type="binding site" evidence="11">
    <location>
        <position position="223"/>
    </location>
    <ligand>
        <name>FMN</name>
        <dbReference type="ChEBI" id="CHEBI:58210"/>
    </ligand>
</feature>
<evidence type="ECO:0000256" key="5">
    <source>
        <dbReference type="ARBA" id="ARBA00022723"/>
    </source>
</evidence>
<feature type="binding site" evidence="11">
    <location>
        <begin position="294"/>
        <end position="295"/>
    </location>
    <ligand>
        <name>FMN</name>
        <dbReference type="ChEBI" id="CHEBI:58210"/>
    </ligand>
</feature>
<feature type="binding site" evidence="11">
    <location>
        <position position="193"/>
    </location>
    <ligand>
        <name>FMN</name>
        <dbReference type="ChEBI" id="CHEBI:58210"/>
    </ligand>
</feature>
<feature type="binding site" evidence="11">
    <location>
        <position position="162"/>
    </location>
    <ligand>
        <name>Mg(2+)</name>
        <dbReference type="ChEBI" id="CHEBI:18420"/>
    </ligand>
</feature>
<dbReference type="InterPro" id="IPR000262">
    <property type="entry name" value="FMN-dep_DH"/>
</dbReference>
<evidence type="ECO:0000256" key="10">
    <source>
        <dbReference type="ARBA" id="ARBA00025810"/>
    </source>
</evidence>
<evidence type="ECO:0000256" key="7">
    <source>
        <dbReference type="ARBA" id="ARBA00022857"/>
    </source>
</evidence>
<comment type="similarity">
    <text evidence="11">Belongs to the IPP isomerase type 2 family.</text>
</comment>
<evidence type="ECO:0000256" key="4">
    <source>
        <dbReference type="ARBA" id="ARBA00022643"/>
    </source>
</evidence>
<dbReference type="STRING" id="229921.ADN01_05280"/>
<reference evidence="13 14" key="1">
    <citation type="submission" date="2015-07" db="EMBL/GenBank/DDBJ databases">
        <title>Genome sequence of Levilinea saccharolytica DSM 16555.</title>
        <authorList>
            <person name="Hemp J."/>
            <person name="Ward L.M."/>
            <person name="Pace L.A."/>
            <person name="Fischer W.W."/>
        </authorList>
    </citation>
    <scope>NUCLEOTIDE SEQUENCE [LARGE SCALE GENOMIC DNA]</scope>
    <source>
        <strain evidence="13 14">KIBI-1</strain>
    </source>
</reference>
<dbReference type="SUPFAM" id="SSF51395">
    <property type="entry name" value="FMN-linked oxidoreductases"/>
    <property type="match status" value="1"/>
</dbReference>
<keyword evidence="8 11" id="KW-0414">Isoprene biosynthesis</keyword>
<comment type="caution">
    <text evidence="13">The sequence shown here is derived from an EMBL/GenBank/DDBJ whole genome shotgun (WGS) entry which is preliminary data.</text>
</comment>
<dbReference type="Pfam" id="PF01070">
    <property type="entry name" value="FMN_dh"/>
    <property type="match status" value="1"/>
</dbReference>
<dbReference type="AlphaFoldDB" id="A0A0P6YA35"/>
<dbReference type="GO" id="GO:0070402">
    <property type="term" value="F:NADPH binding"/>
    <property type="evidence" value="ECO:0007669"/>
    <property type="project" value="UniProtKB-UniRule"/>
</dbReference>
<dbReference type="GO" id="GO:0016491">
    <property type="term" value="F:oxidoreductase activity"/>
    <property type="evidence" value="ECO:0007669"/>
    <property type="project" value="InterPro"/>
</dbReference>
<comment type="subunit">
    <text evidence="10 11">Homooctamer. Dimer of tetramers.</text>
</comment>
<feature type="domain" description="FMN-dependent dehydrogenase" evidence="12">
    <location>
        <begin position="177"/>
        <end position="339"/>
    </location>
</feature>
<name>A0A0P6YA35_9CHLR</name>
<dbReference type="RefSeq" id="WP_062418163.1">
    <property type="nucleotide sequence ID" value="NZ_DF967974.1"/>
</dbReference>
<dbReference type="PANTHER" id="PTHR43665">
    <property type="entry name" value="ISOPENTENYL-DIPHOSPHATE DELTA-ISOMERASE"/>
    <property type="match status" value="1"/>
</dbReference>
<dbReference type="PANTHER" id="PTHR43665:SF1">
    <property type="entry name" value="ISOPENTENYL-DIPHOSPHATE DELTA-ISOMERASE"/>
    <property type="match status" value="1"/>
</dbReference>
<evidence type="ECO:0000256" key="1">
    <source>
        <dbReference type="ARBA" id="ARBA00001917"/>
    </source>
</evidence>
<feature type="binding site" evidence="11">
    <location>
        <begin position="98"/>
        <end position="100"/>
    </location>
    <ligand>
        <name>substrate</name>
    </ligand>
</feature>
<dbReference type="PATRIC" id="fig|229921.5.peg.1839"/>
<evidence type="ECO:0000256" key="2">
    <source>
        <dbReference type="ARBA" id="ARBA00022490"/>
    </source>
</evidence>
<accession>A0A0P6YA35</accession>
<keyword evidence="14" id="KW-1185">Reference proteome</keyword>
<dbReference type="GO" id="GO:0004452">
    <property type="term" value="F:isopentenyl-diphosphate delta-isomerase activity"/>
    <property type="evidence" value="ECO:0007669"/>
    <property type="project" value="UniProtKB-UniRule"/>
</dbReference>
<feature type="binding site" evidence="11">
    <location>
        <position position="67"/>
    </location>
    <ligand>
        <name>FMN</name>
        <dbReference type="ChEBI" id="CHEBI:58210"/>
    </ligand>
</feature>
<keyword evidence="3 11" id="KW-0285">Flavoprotein</keyword>
<protein>
    <recommendedName>
        <fullName evidence="11">Isopentenyl-diphosphate delta-isomerase</fullName>
        <shortName evidence="11">IPP isomerase</shortName>
        <ecNumber evidence="11">5.3.3.2</ecNumber>
    </recommendedName>
    <alternativeName>
        <fullName evidence="11">Isopentenyl diphosphate:dimethylallyl diphosphate isomerase</fullName>
    </alternativeName>
    <alternativeName>
        <fullName evidence="11">Isopentenyl pyrophosphate isomerase</fullName>
    </alternativeName>
    <alternativeName>
        <fullName evidence="11">Type 2 isopentenyl diphosphate isomerase</fullName>
        <shortName evidence="11">IDI-2</shortName>
    </alternativeName>
</protein>
<comment type="subcellular location">
    <subcellularLocation>
        <location evidence="11">Cytoplasm</location>
    </subcellularLocation>
</comment>
<evidence type="ECO:0000256" key="6">
    <source>
        <dbReference type="ARBA" id="ARBA00022842"/>
    </source>
</evidence>
<evidence type="ECO:0000256" key="3">
    <source>
        <dbReference type="ARBA" id="ARBA00022630"/>
    </source>
</evidence>
<keyword evidence="9 11" id="KW-0413">Isomerase</keyword>
<dbReference type="InterPro" id="IPR011179">
    <property type="entry name" value="IPdP_isomerase"/>
</dbReference>
<dbReference type="GO" id="GO:0000287">
    <property type="term" value="F:magnesium ion binding"/>
    <property type="evidence" value="ECO:0007669"/>
    <property type="project" value="UniProtKB-UniRule"/>
</dbReference>
<dbReference type="EMBL" id="LGCM01000021">
    <property type="protein sequence ID" value="KPL86867.1"/>
    <property type="molecule type" value="Genomic_DNA"/>
</dbReference>
<sequence>MPDNSQVAGRKADHIRINLEADVQSGVTTGLERYRFLNEALPDLNLAEIDLSQELFGRTVRAPILISSMTGGTQEAGEINRRLAEAAQFHGIAMGLGSQRAAIEHPELADSFQVRKFAPDILLLANLGAVQLNYRYGTAECQRAVELAEADALILHLNALQEALQPEGETQFKGLLHKIEAVCKALSVPVIVKEVGWGFSAATARRLAQAGVAAIDVAGAGGTSWSQVEMYRIADPRQARVAAAFRHWGVPTADSILEVKSGAPDLLVFASGGLRDGLDIAKSIALGARLGGMAGPFLKAAAVSTEETIGAVDEIRQELQICMFAAGAGSLEQLARTRLIRTE</sequence>
<dbReference type="Gene3D" id="3.20.20.70">
    <property type="entry name" value="Aldolase class I"/>
    <property type="match status" value="1"/>
</dbReference>
<proteinExistence type="inferred from homology"/>
<comment type="catalytic activity">
    <reaction evidence="11">
        <text>isopentenyl diphosphate = dimethylallyl diphosphate</text>
        <dbReference type="Rhea" id="RHEA:23284"/>
        <dbReference type="ChEBI" id="CHEBI:57623"/>
        <dbReference type="ChEBI" id="CHEBI:128769"/>
        <dbReference type="EC" id="5.3.3.2"/>
    </reaction>
</comment>
<feature type="binding site" evidence="11">
    <location>
        <position position="126"/>
    </location>
    <ligand>
        <name>FMN</name>
        <dbReference type="ChEBI" id="CHEBI:58210"/>
    </ligand>
</feature>
<dbReference type="NCBIfam" id="TIGR02151">
    <property type="entry name" value="IPP_isom_2"/>
    <property type="match status" value="1"/>
</dbReference>
<gene>
    <name evidence="11" type="primary">fni</name>
    <name evidence="13" type="ORF">ADN01_05280</name>
</gene>
<feature type="binding site" evidence="11">
    <location>
        <position position="161"/>
    </location>
    <ligand>
        <name>substrate</name>
    </ligand>
</feature>
<evidence type="ECO:0000313" key="13">
    <source>
        <dbReference type="EMBL" id="KPL86867.1"/>
    </source>
</evidence>
<keyword evidence="5 11" id="KW-0479">Metal-binding</keyword>
<feature type="binding site" evidence="11">
    <location>
        <position position="98"/>
    </location>
    <ligand>
        <name>FMN</name>
        <dbReference type="ChEBI" id="CHEBI:58210"/>
    </ligand>
</feature>
<keyword evidence="7 11" id="KW-0521">NADP</keyword>
<comment type="caution">
    <text evidence="11">Lacks conserved residue(s) required for the propagation of feature annotation.</text>
</comment>
<dbReference type="Proteomes" id="UP000050501">
    <property type="component" value="Unassembled WGS sequence"/>
</dbReference>
<organism evidence="13 14">
    <name type="scientific">Levilinea saccharolytica</name>
    <dbReference type="NCBI Taxonomy" id="229921"/>
    <lineage>
        <taxon>Bacteria</taxon>
        <taxon>Bacillati</taxon>
        <taxon>Chloroflexota</taxon>
        <taxon>Anaerolineae</taxon>
        <taxon>Anaerolineales</taxon>
        <taxon>Anaerolineaceae</taxon>
        <taxon>Levilinea</taxon>
    </lineage>
</organism>
<dbReference type="OrthoDB" id="9795032at2"/>
<dbReference type="CDD" id="cd02811">
    <property type="entry name" value="IDI-2_FMN"/>
    <property type="match status" value="1"/>
</dbReference>
<keyword evidence="6 11" id="KW-0460">Magnesium</keyword>
<feature type="binding site" evidence="11">
    <location>
        <begin position="10"/>
        <end position="11"/>
    </location>
    <ligand>
        <name>substrate</name>
    </ligand>
</feature>
<feature type="binding site" evidence="11">
    <location>
        <begin position="273"/>
        <end position="275"/>
    </location>
    <ligand>
        <name>FMN</name>
        <dbReference type="ChEBI" id="CHEBI:58210"/>
    </ligand>
</feature>
<comment type="cofactor">
    <cofactor evidence="1 11">
        <name>FMN</name>
        <dbReference type="ChEBI" id="CHEBI:58210"/>
    </cofactor>
</comment>
<keyword evidence="2 11" id="KW-0963">Cytoplasm</keyword>
<evidence type="ECO:0000256" key="11">
    <source>
        <dbReference type="HAMAP-Rule" id="MF_00354"/>
    </source>
</evidence>
<feature type="binding site" evidence="11">
    <location>
        <begin position="68"/>
        <end position="70"/>
    </location>
    <ligand>
        <name>FMN</name>
        <dbReference type="ChEBI" id="CHEBI:58210"/>
    </ligand>
</feature>
<dbReference type="GO" id="GO:0005737">
    <property type="term" value="C:cytoplasm"/>
    <property type="evidence" value="ECO:0007669"/>
    <property type="project" value="UniProtKB-SubCell"/>
</dbReference>